<dbReference type="EMBL" id="JAAKDE010000012">
    <property type="protein sequence ID" value="MBA2133103.1"/>
    <property type="molecule type" value="Genomic_DNA"/>
</dbReference>
<dbReference type="PANTHER" id="PTHR43447">
    <property type="entry name" value="ALPHA-AMYLASE"/>
    <property type="match status" value="1"/>
</dbReference>
<dbReference type="Gene3D" id="3.20.20.80">
    <property type="entry name" value="Glycosidases"/>
    <property type="match status" value="1"/>
</dbReference>
<dbReference type="InterPro" id="IPR017853">
    <property type="entry name" value="GH"/>
</dbReference>
<evidence type="ECO:0000256" key="2">
    <source>
        <dbReference type="ARBA" id="ARBA00008061"/>
    </source>
</evidence>
<dbReference type="GO" id="GO:0005509">
    <property type="term" value="F:calcium ion binding"/>
    <property type="evidence" value="ECO:0007669"/>
    <property type="project" value="InterPro"/>
</dbReference>
<dbReference type="AlphaFoldDB" id="A0A8J6I174"/>
<dbReference type="InterPro" id="IPR013780">
    <property type="entry name" value="Glyco_hydro_b"/>
</dbReference>
<evidence type="ECO:0000256" key="9">
    <source>
        <dbReference type="SAM" id="SignalP"/>
    </source>
</evidence>
<sequence>MRVSRKVSRIVVLLVLISMLCSPSVLAGVMMQGFYWDVPGGGNWYNTMKSKAYELRYMVDGYGIDRIWFPPPSKGQSGGYSMGYDPADYYDLGQYNQYGSTETRFGSQAELKSAIAQFKSYGISCMADIVLNHRSGGASEYNPRTGSNTWTDFSGVKSGKCTWHWDSFHPNSYCGGDPGSFGGFPDICYRAGSAYNDMKDWMNWLKSSSNAGFDSWRFDYVKGIESWVVKDMRAATGNPFSVGELWDSNTNLLADWCNATGASAFDFALYYTLRDICNNPNGGGYLPNVFDHSKSFAARWPMRAVTFVANHDTDEIYRDKMMAYAFILTYQGYPCIFWKDYFDYGLKDGGGAGTRQWGNGIRQLVWCREKLANGSPNIEILKSDDGDCIIYGSYGYSSSAPGYIVVINDHPSEWKGYWVKTNNSYLKNKMLKAYAFSSTVHNQNVQPQNKYCDANGNVEVWAPPRGYAVYSVDGL</sequence>
<dbReference type="CDD" id="cd11314">
    <property type="entry name" value="AmyAc_arch_bac_plant_AmyA"/>
    <property type="match status" value="1"/>
</dbReference>
<evidence type="ECO:0000313" key="12">
    <source>
        <dbReference type="Proteomes" id="UP000657177"/>
    </source>
</evidence>
<keyword evidence="9" id="KW-0732">Signal</keyword>
<feature type="chain" id="PRO_5035291806" evidence="9">
    <location>
        <begin position="28"/>
        <end position="475"/>
    </location>
</feature>
<keyword evidence="12" id="KW-1185">Reference proteome</keyword>
<evidence type="ECO:0000256" key="5">
    <source>
        <dbReference type="ARBA" id="ARBA00023277"/>
    </source>
</evidence>
<feature type="binding site" evidence="8">
    <location>
        <position position="186"/>
    </location>
    <ligand>
        <name>Ca(2+)</name>
        <dbReference type="ChEBI" id="CHEBI:29108"/>
        <label>1</label>
    </ligand>
</feature>
<keyword evidence="3 8" id="KW-0479">Metal-binding</keyword>
<comment type="similarity">
    <text evidence="2">Belongs to the glycosyl hydrolase 13 family.</text>
</comment>
<dbReference type="GO" id="GO:0004553">
    <property type="term" value="F:hydrolase activity, hydrolyzing O-glycosyl compounds"/>
    <property type="evidence" value="ECO:0007669"/>
    <property type="project" value="InterPro"/>
</dbReference>
<dbReference type="SUPFAM" id="SSF51445">
    <property type="entry name" value="(Trans)glycosidases"/>
    <property type="match status" value="1"/>
</dbReference>
<protein>
    <submittedName>
        <fullName evidence="11">DUF1939 domain-containing protein</fullName>
    </submittedName>
</protein>
<evidence type="ECO:0000256" key="3">
    <source>
        <dbReference type="ARBA" id="ARBA00022723"/>
    </source>
</evidence>
<feature type="binding site" evidence="8">
    <location>
        <position position="132"/>
    </location>
    <ligand>
        <name>Ca(2+)</name>
        <dbReference type="ChEBI" id="CHEBI:29108"/>
        <label>1</label>
    </ligand>
</feature>
<evidence type="ECO:0000256" key="7">
    <source>
        <dbReference type="PIRSR" id="PIRSR001021-1"/>
    </source>
</evidence>
<feature type="binding site" evidence="8">
    <location>
        <position position="387"/>
    </location>
    <ligand>
        <name>Ca(2+)</name>
        <dbReference type="ChEBI" id="CHEBI:29108"/>
        <label>3</label>
    </ligand>
</feature>
<dbReference type="GO" id="GO:0005975">
    <property type="term" value="P:carbohydrate metabolic process"/>
    <property type="evidence" value="ECO:0007669"/>
    <property type="project" value="InterPro"/>
</dbReference>
<dbReference type="InterPro" id="IPR006047">
    <property type="entry name" value="GH13_cat_dom"/>
</dbReference>
<comment type="cofactor">
    <cofactor evidence="1">
        <name>Ca(2+)</name>
        <dbReference type="ChEBI" id="CHEBI:29108"/>
    </cofactor>
</comment>
<reference evidence="11" key="1">
    <citation type="submission" date="2020-06" db="EMBL/GenBank/DDBJ databases">
        <title>Novel chitinolytic bacterium.</title>
        <authorList>
            <person name="Ungkulpasvich U."/>
            <person name="Kosugi A."/>
            <person name="Uke A."/>
        </authorList>
    </citation>
    <scope>NUCLEOTIDE SEQUENCE</scope>
    <source>
        <strain evidence="11">UUS1-1</strain>
    </source>
</reference>
<evidence type="ECO:0000256" key="4">
    <source>
        <dbReference type="ARBA" id="ARBA00022801"/>
    </source>
</evidence>
<feature type="signal peptide" evidence="9">
    <location>
        <begin position="1"/>
        <end position="27"/>
    </location>
</feature>
<dbReference type="SMART" id="SM00642">
    <property type="entry name" value="Aamy"/>
    <property type="match status" value="1"/>
</dbReference>
<keyword evidence="8" id="KW-0106">Calcium</keyword>
<evidence type="ECO:0000256" key="8">
    <source>
        <dbReference type="PIRSR" id="PIRSR001021-2"/>
    </source>
</evidence>
<evidence type="ECO:0000256" key="6">
    <source>
        <dbReference type="ARBA" id="ARBA00023295"/>
    </source>
</evidence>
<dbReference type="Proteomes" id="UP000657177">
    <property type="component" value="Unassembled WGS sequence"/>
</dbReference>
<dbReference type="RefSeq" id="WP_181339560.1">
    <property type="nucleotide sequence ID" value="NZ_JAAKDE010000012.1"/>
</dbReference>
<gene>
    <name evidence="11" type="ORF">G5B42_06050</name>
</gene>
<feature type="active site" description="Nucleophile" evidence="7">
    <location>
        <position position="219"/>
    </location>
</feature>
<accession>A0A8J6I174</accession>
<keyword evidence="4" id="KW-0378">Hydrolase</keyword>
<feature type="binding site" evidence="8">
    <location>
        <position position="282"/>
    </location>
    <ligand>
        <name>Ca(2+)</name>
        <dbReference type="ChEBI" id="CHEBI:29108"/>
        <label>3</label>
    </ligand>
</feature>
<proteinExistence type="inferred from homology"/>
<dbReference type="InterPro" id="IPR013776">
    <property type="entry name" value="A-amylase_thermo"/>
</dbReference>
<feature type="binding site" evidence="8">
    <location>
        <position position="409"/>
    </location>
    <ligand>
        <name>Ca(2+)</name>
        <dbReference type="ChEBI" id="CHEBI:29108"/>
        <label>3</label>
    </ligand>
</feature>
<organism evidence="11 12">
    <name type="scientific">Capillibacterium thermochitinicola</name>
    <dbReference type="NCBI Taxonomy" id="2699427"/>
    <lineage>
        <taxon>Bacteria</taxon>
        <taxon>Bacillati</taxon>
        <taxon>Bacillota</taxon>
        <taxon>Capillibacterium</taxon>
    </lineage>
</organism>
<dbReference type="Gene3D" id="2.60.40.1180">
    <property type="entry name" value="Golgi alpha-mannosidase II"/>
    <property type="match status" value="1"/>
</dbReference>
<evidence type="ECO:0000259" key="10">
    <source>
        <dbReference type="SMART" id="SM00642"/>
    </source>
</evidence>
<dbReference type="PIRSF" id="PIRSF001021">
    <property type="entry name" value="Alph-amls_thrmst"/>
    <property type="match status" value="1"/>
</dbReference>
<feature type="active site" description="Proton donor" evidence="7">
    <location>
        <position position="244"/>
    </location>
</feature>
<keyword evidence="5" id="KW-0119">Carbohydrate metabolism</keyword>
<dbReference type="Pfam" id="PF00128">
    <property type="entry name" value="Alpha-amylase"/>
    <property type="match status" value="1"/>
</dbReference>
<evidence type="ECO:0000256" key="1">
    <source>
        <dbReference type="ARBA" id="ARBA00001913"/>
    </source>
</evidence>
<feature type="domain" description="Glycosyl hydrolase family 13 catalytic" evidence="10">
    <location>
        <begin position="28"/>
        <end position="368"/>
    </location>
</feature>
<comment type="caution">
    <text evidence="11">The sequence shown here is derived from an EMBL/GenBank/DDBJ whole genome shotgun (WGS) entry which is preliminary data.</text>
</comment>
<name>A0A8J6I174_9FIRM</name>
<keyword evidence="6" id="KW-0326">Glycosidase</keyword>
<evidence type="ECO:0000313" key="11">
    <source>
        <dbReference type="EMBL" id="MBA2133103.1"/>
    </source>
</evidence>